<comment type="caution">
    <text evidence="2">The sequence shown here is derived from an EMBL/GenBank/DDBJ whole genome shotgun (WGS) entry which is preliminary data.</text>
</comment>
<dbReference type="EMBL" id="JACIDT010000001">
    <property type="protein sequence ID" value="MBB3924515.1"/>
    <property type="molecule type" value="Genomic_DNA"/>
</dbReference>
<dbReference type="AlphaFoldDB" id="A0A7W6BCT7"/>
<feature type="transmembrane region" description="Helical" evidence="1">
    <location>
        <begin position="23"/>
        <end position="40"/>
    </location>
</feature>
<accession>A0A7W6BCT7</accession>
<name>A0A7W6BCT7_9SPHN</name>
<evidence type="ECO:0008006" key="4">
    <source>
        <dbReference type="Google" id="ProtNLM"/>
    </source>
</evidence>
<keyword evidence="3" id="KW-1185">Reference proteome</keyword>
<protein>
    <recommendedName>
        <fullName evidence="4">Dicarboxylate transport domain-containing protein</fullName>
    </recommendedName>
</protein>
<evidence type="ECO:0000256" key="1">
    <source>
        <dbReference type="SAM" id="Phobius"/>
    </source>
</evidence>
<keyword evidence="1" id="KW-0472">Membrane</keyword>
<evidence type="ECO:0000313" key="2">
    <source>
        <dbReference type="EMBL" id="MBB3924515.1"/>
    </source>
</evidence>
<keyword evidence="1" id="KW-0812">Transmembrane</keyword>
<evidence type="ECO:0000313" key="3">
    <source>
        <dbReference type="Proteomes" id="UP000571950"/>
    </source>
</evidence>
<sequence>MTGAQIEEGSSFPSDRTRARRRIMLVIALSLAAAMVALWWQRMAIVEHFVQRELAARNVRASYSVAQIAFRTQRIENLVLGDPARPDLTARSVEVDIDYGAFMPRVGAVRARGVRLLGRVDDKGLHLGELDKFRDPASKEPFSFPDIDLTLEDARARLETPVGAVGLSLRGSGRLGDGFTGTVGAVIRDARFGACNAPLASGYAALRIEDGAPKVKGPLRAPALRCGDMGAAAIAFNADLAFDEALKQVSGRLTGGAEAARGGGATLARPRADLRFSGSMQALRGRAALDLAGLRHRAVRADGSRIEGDWHWAAAEAGKPGGFGADAAFDLRRVRAFDLSGLGQMARTAAATPIGPLAARLARGLAGLQQDNRLAGHIRLTGKDAGTGVDMDMEIPRLSLRGSHGEHVALSNDSRIVLRLPEGRWRLDGGLSGGGGDLPELALRLRPTESGGVSGQMFVQPYEADGARLDMEPVRFLAAADGSTRMTTHVRLDGPLPDGVLRGLDLPVTATIDRLGNWAVNPGCTRIGFKMLRTASLSLDPRSLSLCAGEGGALLASRGGRLTGGGVVRQVDLTGRIGANPLHLVAGSADFSVSRGDFALAGADLRIGDRAAPVRLAATQLSGRAVPGGFGGEMAGVEAKIGTVPLLVEEGRANWGYAAGALSLKGRILVLDDAAPDRFNPVEARDFALRMADGRIQASGTLTLPGHERTIAVVRVAHDLGSGVGRADLSVDALRFDGGLQPDQLTFLALGVVANVEGTVEGAGRIDWRGSRVSSTGRFSTRGMNLAAAFGPVQGLSTNIAFTDLLGLVTEPHQQLRLASVHPGVEVHDGVIHYQLLPDYRVAIENGRWPLAGGELTLLPTVLDMSAERSRHLTFRVLGIQAGSFIELLELENVNATGTFDGLLPMIFDAQGGRITGGVLAARQIGLPPLVIDHVEGLSIPCDPNRQAGHLAYVGQVSNEDLGMSGKLAFDALKDLQYKCLTILMDGALDGEIVTQVVFNGVNRGELSSVPKVVAKKFVGLPFLFNVRIEAPFRGLMSTAQSFIDPSLLIRDQLDKELEAIGEKGVAVKPRESEDMLNKEKK</sequence>
<gene>
    <name evidence="2" type="ORF">GGR43_000209</name>
</gene>
<organism evidence="2 3">
    <name type="scientific">Sphingobium jiangsuense</name>
    <dbReference type="NCBI Taxonomy" id="870476"/>
    <lineage>
        <taxon>Bacteria</taxon>
        <taxon>Pseudomonadati</taxon>
        <taxon>Pseudomonadota</taxon>
        <taxon>Alphaproteobacteria</taxon>
        <taxon>Sphingomonadales</taxon>
        <taxon>Sphingomonadaceae</taxon>
        <taxon>Sphingobium</taxon>
    </lineage>
</organism>
<dbReference type="Pfam" id="PF11739">
    <property type="entry name" value="YdbH-like"/>
    <property type="match status" value="2"/>
</dbReference>
<dbReference type="Proteomes" id="UP000571950">
    <property type="component" value="Unassembled WGS sequence"/>
</dbReference>
<dbReference type="InterPro" id="IPR021730">
    <property type="entry name" value="YdbH"/>
</dbReference>
<keyword evidence="1" id="KW-1133">Transmembrane helix</keyword>
<reference evidence="2 3" key="1">
    <citation type="submission" date="2020-08" db="EMBL/GenBank/DDBJ databases">
        <title>Genomic Encyclopedia of Type Strains, Phase IV (KMG-IV): sequencing the most valuable type-strain genomes for metagenomic binning, comparative biology and taxonomic classification.</title>
        <authorList>
            <person name="Goeker M."/>
        </authorList>
    </citation>
    <scope>NUCLEOTIDE SEQUENCE [LARGE SCALE GENOMIC DNA]</scope>
    <source>
        <strain evidence="2 3">DSM 26189</strain>
    </source>
</reference>
<proteinExistence type="predicted"/>
<dbReference type="RefSeq" id="WP_223177230.1">
    <property type="nucleotide sequence ID" value="NZ_JACIDT010000001.1"/>
</dbReference>